<evidence type="ECO:0000313" key="2">
    <source>
        <dbReference type="EMBL" id="KAJ0984556.1"/>
    </source>
</evidence>
<dbReference type="Gene3D" id="1.10.510.10">
    <property type="entry name" value="Transferase(Phosphotransferase) domain 1"/>
    <property type="match status" value="1"/>
</dbReference>
<keyword evidence="3" id="KW-1185">Reference proteome</keyword>
<dbReference type="PANTHER" id="PTHR23257:SF793">
    <property type="entry name" value="SERINE_THREONINE_TYROSINE-PROTEIN KINASE HT1"/>
    <property type="match status" value="1"/>
</dbReference>
<dbReference type="PANTHER" id="PTHR23257">
    <property type="entry name" value="SERINE-THREONINE PROTEIN KINASE"/>
    <property type="match status" value="1"/>
</dbReference>
<dbReference type="Pfam" id="PF00069">
    <property type="entry name" value="Pkinase"/>
    <property type="match status" value="1"/>
</dbReference>
<dbReference type="OrthoDB" id="4062651at2759"/>
<dbReference type="InterPro" id="IPR000719">
    <property type="entry name" value="Prot_kinase_dom"/>
</dbReference>
<dbReference type="GO" id="GO:0004672">
    <property type="term" value="F:protein kinase activity"/>
    <property type="evidence" value="ECO:0007669"/>
    <property type="project" value="InterPro"/>
</dbReference>
<dbReference type="SUPFAM" id="SSF56112">
    <property type="entry name" value="Protein kinase-like (PK-like)"/>
    <property type="match status" value="1"/>
</dbReference>
<proteinExistence type="predicted"/>
<dbReference type="EMBL" id="JAGGNH010000001">
    <property type="protein sequence ID" value="KAJ0984556.1"/>
    <property type="molecule type" value="Genomic_DNA"/>
</dbReference>
<sequence>MAAASNGLYPPNLQRHKEEVIVSRLQWASSPLKQRMEAATSLRQSGIGQICGNLSKQPSAKSCRRRVVDKCRRDVVRSGAYLHSQGVIHRDLKSDNLLLNDEMRVKVVDFGTSCLETKSRKSKGNMGTYRWMAPEMIKEKPYTRKVDVYSFGIVLWELTTTLVPFQGMTPVQAAYDAAEKVGISEQYNYLSLFEGHARAHTHTQSYDIVDMGIHDTSRPMGTN</sequence>
<evidence type="ECO:0000259" key="1">
    <source>
        <dbReference type="PROSITE" id="PS50011"/>
    </source>
</evidence>
<dbReference type="SMART" id="SM00220">
    <property type="entry name" value="S_TKc"/>
    <property type="match status" value="1"/>
</dbReference>
<dbReference type="AlphaFoldDB" id="A0A9D5HQ27"/>
<comment type="caution">
    <text evidence="2">The sequence shown here is derived from an EMBL/GenBank/DDBJ whole genome shotgun (WGS) entry which is preliminary data.</text>
</comment>
<dbReference type="GO" id="GO:0005737">
    <property type="term" value="C:cytoplasm"/>
    <property type="evidence" value="ECO:0007669"/>
    <property type="project" value="TreeGrafter"/>
</dbReference>
<dbReference type="InterPro" id="IPR050167">
    <property type="entry name" value="Ser_Thr_protein_kinase"/>
</dbReference>
<evidence type="ECO:0000313" key="3">
    <source>
        <dbReference type="Proteomes" id="UP001085076"/>
    </source>
</evidence>
<accession>A0A9D5HQ27</accession>
<protein>
    <recommendedName>
        <fullName evidence="1">Protein kinase domain-containing protein</fullName>
    </recommendedName>
</protein>
<dbReference type="Proteomes" id="UP001085076">
    <property type="component" value="Miscellaneous, Linkage group lg01"/>
</dbReference>
<organism evidence="2 3">
    <name type="scientific">Dioscorea zingiberensis</name>
    <dbReference type="NCBI Taxonomy" id="325984"/>
    <lineage>
        <taxon>Eukaryota</taxon>
        <taxon>Viridiplantae</taxon>
        <taxon>Streptophyta</taxon>
        <taxon>Embryophyta</taxon>
        <taxon>Tracheophyta</taxon>
        <taxon>Spermatophyta</taxon>
        <taxon>Magnoliopsida</taxon>
        <taxon>Liliopsida</taxon>
        <taxon>Dioscoreales</taxon>
        <taxon>Dioscoreaceae</taxon>
        <taxon>Dioscorea</taxon>
    </lineage>
</organism>
<dbReference type="PROSITE" id="PS00108">
    <property type="entry name" value="PROTEIN_KINASE_ST"/>
    <property type="match status" value="1"/>
</dbReference>
<dbReference type="GO" id="GO:0007165">
    <property type="term" value="P:signal transduction"/>
    <property type="evidence" value="ECO:0007669"/>
    <property type="project" value="TreeGrafter"/>
</dbReference>
<reference evidence="2" key="1">
    <citation type="submission" date="2021-03" db="EMBL/GenBank/DDBJ databases">
        <authorList>
            <person name="Li Z."/>
            <person name="Yang C."/>
        </authorList>
    </citation>
    <scope>NUCLEOTIDE SEQUENCE</scope>
    <source>
        <strain evidence="2">Dzin_1.0</strain>
        <tissue evidence="2">Leaf</tissue>
    </source>
</reference>
<dbReference type="InterPro" id="IPR008271">
    <property type="entry name" value="Ser/Thr_kinase_AS"/>
</dbReference>
<dbReference type="InterPro" id="IPR011009">
    <property type="entry name" value="Kinase-like_dom_sf"/>
</dbReference>
<gene>
    <name evidence="2" type="ORF">J5N97_002912</name>
</gene>
<dbReference type="GO" id="GO:0005524">
    <property type="term" value="F:ATP binding"/>
    <property type="evidence" value="ECO:0007669"/>
    <property type="project" value="InterPro"/>
</dbReference>
<reference evidence="2" key="2">
    <citation type="journal article" date="2022" name="Hortic Res">
        <title>The genome of Dioscorea zingiberensis sheds light on the biosynthesis, origin and evolution of the medicinally important diosgenin saponins.</title>
        <authorList>
            <person name="Li Y."/>
            <person name="Tan C."/>
            <person name="Li Z."/>
            <person name="Guo J."/>
            <person name="Li S."/>
            <person name="Chen X."/>
            <person name="Wang C."/>
            <person name="Dai X."/>
            <person name="Yang H."/>
            <person name="Song W."/>
            <person name="Hou L."/>
            <person name="Xu J."/>
            <person name="Tong Z."/>
            <person name="Xu A."/>
            <person name="Yuan X."/>
            <person name="Wang W."/>
            <person name="Yang Q."/>
            <person name="Chen L."/>
            <person name="Sun Z."/>
            <person name="Wang K."/>
            <person name="Pan B."/>
            <person name="Chen J."/>
            <person name="Bao Y."/>
            <person name="Liu F."/>
            <person name="Qi X."/>
            <person name="Gang D.R."/>
            <person name="Wen J."/>
            <person name="Li J."/>
        </authorList>
    </citation>
    <scope>NUCLEOTIDE SEQUENCE</scope>
    <source>
        <strain evidence="2">Dzin_1.0</strain>
    </source>
</reference>
<feature type="domain" description="Protein kinase" evidence="1">
    <location>
        <begin position="1"/>
        <end position="223"/>
    </location>
</feature>
<dbReference type="PROSITE" id="PS50011">
    <property type="entry name" value="PROTEIN_KINASE_DOM"/>
    <property type="match status" value="1"/>
</dbReference>
<name>A0A9D5HQ27_9LILI</name>